<dbReference type="InterPro" id="IPR002347">
    <property type="entry name" value="SDR_fam"/>
</dbReference>
<dbReference type="PANTHER" id="PTHR42879">
    <property type="entry name" value="3-OXOACYL-(ACYL-CARRIER-PROTEIN) REDUCTASE"/>
    <property type="match status" value="1"/>
</dbReference>
<dbReference type="GeneID" id="98406374"/>
<dbReference type="InterPro" id="IPR050259">
    <property type="entry name" value="SDR"/>
</dbReference>
<dbReference type="PRINTS" id="PR00081">
    <property type="entry name" value="GDHRDH"/>
</dbReference>
<accession>A0A7M2H9W9</accession>
<name>A0A7M2H9W9_9BURK</name>
<keyword evidence="2" id="KW-0614">Plasmid</keyword>
<dbReference type="Gene3D" id="3.40.50.720">
    <property type="entry name" value="NAD(P)-binding Rossmann-like Domain"/>
    <property type="match status" value="1"/>
</dbReference>
<dbReference type="Pfam" id="PF13561">
    <property type="entry name" value="adh_short_C2"/>
    <property type="match status" value="1"/>
</dbReference>
<protein>
    <submittedName>
        <fullName evidence="2">SDR family oxidoreductase</fullName>
    </submittedName>
</protein>
<dbReference type="AlphaFoldDB" id="A0A7M2H9W9"/>
<dbReference type="Proteomes" id="UP000397656">
    <property type="component" value="Plasmid pRK1-1"/>
</dbReference>
<sequence length="246" mass="25319">METRTALVCGGTGGLGGGVAQALRDQGVRVVATSSRANPAAGVVDGVAHLDFTDRRSIAGCVQALERAGIRPDILVLNGPGPAKGRTAEVPESAWFEAFETLWAAPLTLVRTLLPSMEERGWGRVVWVTSVACMHYVPEMAISTSLRAGLHGLVQTLSAEYAGSGVTVNAIAPGYHETDRMRQLGVPQSILGQIPVGRLGTTAEFGAGAAFLASESAGYVTGQVLLCDGGWGHGHGGPRPATGAGH</sequence>
<dbReference type="PANTHER" id="PTHR42879:SF6">
    <property type="entry name" value="NADPH-DEPENDENT REDUCTASE BACG"/>
    <property type="match status" value="1"/>
</dbReference>
<reference evidence="2 3" key="1">
    <citation type="submission" date="2020-10" db="EMBL/GenBank/DDBJ databases">
        <title>Complete genome sequence of Cupriavidus basilensis CCUG 49340T.</title>
        <authorList>
            <person name="Salva-Serra F."/>
            <person name="Donoso R.A."/>
            <person name="Cho K.H."/>
            <person name="Yoo J.A."/>
            <person name="Lee K."/>
            <person name="Yoon S.-H."/>
            <person name="Perez-Pantoja D."/>
            <person name="Moore E.R.B."/>
        </authorList>
    </citation>
    <scope>NUCLEOTIDE SEQUENCE [LARGE SCALE GENOMIC DNA]</scope>
    <source>
        <strain evidence="3">CCUG 49340</strain>
        <plasmid evidence="2 3">pRK1-1</plasmid>
    </source>
</reference>
<evidence type="ECO:0000313" key="3">
    <source>
        <dbReference type="Proteomes" id="UP000397656"/>
    </source>
</evidence>
<proteinExistence type="inferred from homology"/>
<geneLocation type="plasmid" evidence="2 3">
    <name>pRK1-1</name>
</geneLocation>
<dbReference type="SUPFAM" id="SSF51735">
    <property type="entry name" value="NAD(P)-binding Rossmann-fold domains"/>
    <property type="match status" value="1"/>
</dbReference>
<evidence type="ECO:0000313" key="2">
    <source>
        <dbReference type="EMBL" id="QOT81774.1"/>
    </source>
</evidence>
<comment type="similarity">
    <text evidence="1">Belongs to the short-chain dehydrogenases/reductases (SDR) family.</text>
</comment>
<evidence type="ECO:0000256" key="1">
    <source>
        <dbReference type="ARBA" id="ARBA00006484"/>
    </source>
</evidence>
<gene>
    <name evidence="2" type="ORF">F7R26_035980</name>
</gene>
<organism evidence="2 3">
    <name type="scientific">Cupriavidus basilensis</name>
    <dbReference type="NCBI Taxonomy" id="68895"/>
    <lineage>
        <taxon>Bacteria</taxon>
        <taxon>Pseudomonadati</taxon>
        <taxon>Pseudomonadota</taxon>
        <taxon>Betaproteobacteria</taxon>
        <taxon>Burkholderiales</taxon>
        <taxon>Burkholderiaceae</taxon>
        <taxon>Cupriavidus</taxon>
    </lineage>
</organism>
<dbReference type="InterPro" id="IPR036291">
    <property type="entry name" value="NAD(P)-bd_dom_sf"/>
</dbReference>
<dbReference type="EMBL" id="CP062805">
    <property type="protein sequence ID" value="QOT81774.1"/>
    <property type="molecule type" value="Genomic_DNA"/>
</dbReference>
<dbReference type="RefSeq" id="WP_158577652.1">
    <property type="nucleotide sequence ID" value="NZ_CP062805.1"/>
</dbReference>